<feature type="coiled-coil region" evidence="1">
    <location>
        <begin position="306"/>
        <end position="379"/>
    </location>
</feature>
<dbReference type="AlphaFoldDB" id="A0A0C3DEI2"/>
<accession>A0A0C3DEI2</accession>
<proteinExistence type="predicted"/>
<protein>
    <submittedName>
        <fullName evidence="2">Uncharacterized protein</fullName>
    </submittedName>
</protein>
<evidence type="ECO:0000256" key="1">
    <source>
        <dbReference type="SAM" id="Coils"/>
    </source>
</evidence>
<name>A0A0C3DEI2_OIDMZ</name>
<evidence type="ECO:0000313" key="3">
    <source>
        <dbReference type="Proteomes" id="UP000054321"/>
    </source>
</evidence>
<reference evidence="2 3" key="1">
    <citation type="submission" date="2014-04" db="EMBL/GenBank/DDBJ databases">
        <authorList>
            <consortium name="DOE Joint Genome Institute"/>
            <person name="Kuo A."/>
            <person name="Martino E."/>
            <person name="Perotto S."/>
            <person name="Kohler A."/>
            <person name="Nagy L.G."/>
            <person name="Floudas D."/>
            <person name="Copeland A."/>
            <person name="Barry K.W."/>
            <person name="Cichocki N."/>
            <person name="Veneault-Fourrey C."/>
            <person name="LaButti K."/>
            <person name="Lindquist E.A."/>
            <person name="Lipzen A."/>
            <person name="Lundell T."/>
            <person name="Morin E."/>
            <person name="Murat C."/>
            <person name="Sun H."/>
            <person name="Tunlid A."/>
            <person name="Henrissat B."/>
            <person name="Grigoriev I.V."/>
            <person name="Hibbett D.S."/>
            <person name="Martin F."/>
            <person name="Nordberg H.P."/>
            <person name="Cantor M.N."/>
            <person name="Hua S.X."/>
        </authorList>
    </citation>
    <scope>NUCLEOTIDE SEQUENCE [LARGE SCALE GENOMIC DNA]</scope>
    <source>
        <strain evidence="2 3">Zn</strain>
    </source>
</reference>
<evidence type="ECO:0000313" key="2">
    <source>
        <dbReference type="EMBL" id="KIN00383.1"/>
    </source>
</evidence>
<sequence>MTVSTRSAVIDNKNISAQGLTDFGENESFDWLNDLTRPYKNNDRHHQMPLTSLLNTISSTPIESGQYVDMCPMHHADVRSPRNGISLPYATHQTLIRHANEVLELLDHEYSAKGGLLSILPPQDQKEDRELAETTLLGQLILYTSRLVQRVHDLECQYANALEVIKGEADVPHQTLSLLGPHGRKPREMVYPQDRFVLVNAGDDIWQYLNSEFQRKQAADEEADFRAREQGIMGEVLWKEDAGKDFARGITALDITTRYYRLRNDPLDTIFIIPAYQEHPGTKVIREMESSPTVVSVVKPVWPERASMWEMKNRENLEELKKLRAEHENLKVQSEIDKQSINAVFEDRQHKAQELRDYKSKENQRLKEATEEITRLNNVLKDPVNQAQLKIAEEMRAATLARDAALKQEQKNKETKEALDKELKEIRDITYAKEELKRLKILNENEVERLKRMEKTIQSTYDERMRRLNQQEAEITKSVTLTHDGLKSIWEKQIIEQQTLIEFL</sequence>
<keyword evidence="1" id="KW-0175">Coiled coil</keyword>
<dbReference type="Proteomes" id="UP000054321">
    <property type="component" value="Unassembled WGS sequence"/>
</dbReference>
<dbReference type="EMBL" id="KN832877">
    <property type="protein sequence ID" value="KIN00383.1"/>
    <property type="molecule type" value="Genomic_DNA"/>
</dbReference>
<feature type="non-terminal residue" evidence="2">
    <location>
        <position position="504"/>
    </location>
</feature>
<organism evidence="2 3">
    <name type="scientific">Oidiodendron maius (strain Zn)</name>
    <dbReference type="NCBI Taxonomy" id="913774"/>
    <lineage>
        <taxon>Eukaryota</taxon>
        <taxon>Fungi</taxon>
        <taxon>Dikarya</taxon>
        <taxon>Ascomycota</taxon>
        <taxon>Pezizomycotina</taxon>
        <taxon>Leotiomycetes</taxon>
        <taxon>Leotiomycetes incertae sedis</taxon>
        <taxon>Myxotrichaceae</taxon>
        <taxon>Oidiodendron</taxon>
    </lineage>
</organism>
<gene>
    <name evidence="2" type="ORF">OIDMADRAFT_199822</name>
</gene>
<keyword evidence="3" id="KW-1185">Reference proteome</keyword>
<dbReference type="InParanoid" id="A0A0C3DEI2"/>
<feature type="coiled-coil region" evidence="1">
    <location>
        <begin position="405"/>
        <end position="463"/>
    </location>
</feature>
<dbReference type="HOGENOM" id="CLU_027503_0_0_1"/>
<reference evidence="3" key="2">
    <citation type="submission" date="2015-01" db="EMBL/GenBank/DDBJ databases">
        <title>Evolutionary Origins and Diversification of the Mycorrhizal Mutualists.</title>
        <authorList>
            <consortium name="DOE Joint Genome Institute"/>
            <consortium name="Mycorrhizal Genomics Consortium"/>
            <person name="Kohler A."/>
            <person name="Kuo A."/>
            <person name="Nagy L.G."/>
            <person name="Floudas D."/>
            <person name="Copeland A."/>
            <person name="Barry K.W."/>
            <person name="Cichocki N."/>
            <person name="Veneault-Fourrey C."/>
            <person name="LaButti K."/>
            <person name="Lindquist E.A."/>
            <person name="Lipzen A."/>
            <person name="Lundell T."/>
            <person name="Morin E."/>
            <person name="Murat C."/>
            <person name="Riley R."/>
            <person name="Ohm R."/>
            <person name="Sun H."/>
            <person name="Tunlid A."/>
            <person name="Henrissat B."/>
            <person name="Grigoriev I.V."/>
            <person name="Hibbett D.S."/>
            <person name="Martin F."/>
        </authorList>
    </citation>
    <scope>NUCLEOTIDE SEQUENCE [LARGE SCALE GENOMIC DNA]</scope>
    <source>
        <strain evidence="3">Zn</strain>
    </source>
</reference>
<dbReference type="OrthoDB" id="5413531at2759"/>